<dbReference type="Gene3D" id="3.30.559.10">
    <property type="entry name" value="Chloramphenicol acetyltransferase-like domain"/>
    <property type="match status" value="1"/>
</dbReference>
<sequence length="996" mass="108533">MKFSQMWKAALITYAFSLFPASGFAPQSPIRQAVISRTKLHQSSEIITSTDVVGSNSVSSQTQTRALGSQELLMLPRQYKVALDKGDDPFPQMSHVSTAILSATPSIESLQIAIDEAMASHPLLRCHIEGDGEPEKRIDLFQMVREGEPNPCTFTCPPVEESTLSSGDVLTVIDVDGDSRDALDSSWKSKFTTNLDSGADWCNVEKGPLWKAELFRLKDGNSDSPCALMFTFNHAISDQSAANMLTEQIVSDIVDVEKSGKVKKNAVRNEIPVSMEESVLGLGKTFSDVKAEDFSSDTVKYVAGKAAEGFKSPVILPDDPDSKDKDDGSGLLGALTIISGNAPGGEDEIDRKSTAQFRSLSKDATSALLKKCKENGLSVSNVLSAAMAITSSDFIDNGKLVGEKRNYKVLQSLDMRRFGASLDSCESVACMAGSHDLMIGPLPDRFGKKLRSSQDSSISNQFWDYAKECKKQTLDFIDGGGPQQATRVFDFAMTISDMNNLVNLSAKSKDSQGRAYSAGIVNAGVFERQNAVRREGDDERDSLSASHGKYNIDELYFATSHARSGCLYQASCLTINDQLQCTFHPAMPIVSETTNEEFADAFIELLEIVSGVRTPSGNSDESGIESLVASVKKVPVLAASLYGVYGIVSHATAWSNFYNSVMEMKAAADPADFSAALNFWIFFAVGHPILQPILWISDVLHGTPGPVIGDLVPALFLAGNAAVIYAVSASKEIRNAVNIFALSAFISYVGAGLDGQAGLGDFNLALDDPYAGKVVKGCPSYEEVRQKSMDDFDLEKYQGLWYEHKFHDWTQFKEVYDTSLGIKLTEDGKGWIDDFAVKGPAPDAAPLSWDKSPVANGAHYFLFGRVDENDPVGVLRESGFGVEFPNYIVDVLKDPETGEYKEAIQFQCLERGGVRVFEGINFMSRNERMSDAELDAMHQRAKNAGMYPYGASPEQMHTVARKPPGEIDNSWQAMWRAIGVDKLLELLTESIEDGGR</sequence>
<accession>A0AAD3HEI8</accession>
<dbReference type="SUPFAM" id="SSF52777">
    <property type="entry name" value="CoA-dependent acyltransferases"/>
    <property type="match status" value="1"/>
</dbReference>
<evidence type="ECO:0000256" key="2">
    <source>
        <dbReference type="SAM" id="SignalP"/>
    </source>
</evidence>
<dbReference type="SUPFAM" id="SSF50814">
    <property type="entry name" value="Lipocalins"/>
    <property type="match status" value="1"/>
</dbReference>
<feature type="chain" id="PRO_5042191933" evidence="2">
    <location>
        <begin position="24"/>
        <end position="996"/>
    </location>
</feature>
<dbReference type="FunFam" id="2.40.128.20:FF:000054">
    <property type="entry name" value="Uncharacterized protein"/>
    <property type="match status" value="1"/>
</dbReference>
<dbReference type="PANTHER" id="PTHR28037:SF1">
    <property type="entry name" value="ALCOHOL O-ACETYLTRANSFERASE 1-RELATED"/>
    <property type="match status" value="1"/>
</dbReference>
<dbReference type="InterPro" id="IPR052058">
    <property type="entry name" value="Alcohol_O-acetyltransferase"/>
</dbReference>
<feature type="signal peptide" evidence="2">
    <location>
        <begin position="1"/>
        <end position="23"/>
    </location>
</feature>
<dbReference type="EMBL" id="BLLK01000069">
    <property type="protein sequence ID" value="GFH60406.1"/>
    <property type="molecule type" value="Genomic_DNA"/>
</dbReference>
<keyword evidence="1" id="KW-1133">Transmembrane helix</keyword>
<dbReference type="PANTHER" id="PTHR28037">
    <property type="entry name" value="ALCOHOL O-ACETYLTRANSFERASE 1-RELATED"/>
    <property type="match status" value="1"/>
</dbReference>
<dbReference type="AlphaFoldDB" id="A0AAD3HEI8"/>
<dbReference type="Gene3D" id="3.30.559.30">
    <property type="entry name" value="Nonribosomal peptide synthetase, condensation domain"/>
    <property type="match status" value="1"/>
</dbReference>
<proteinExistence type="predicted"/>
<dbReference type="Gene3D" id="2.40.128.20">
    <property type="match status" value="1"/>
</dbReference>
<reference evidence="3 4" key="1">
    <citation type="journal article" date="2021" name="Sci. Rep.">
        <title>The genome of the diatom Chaetoceros tenuissimus carries an ancient integrated fragment of an extant virus.</title>
        <authorList>
            <person name="Hongo Y."/>
            <person name="Kimura K."/>
            <person name="Takaki Y."/>
            <person name="Yoshida Y."/>
            <person name="Baba S."/>
            <person name="Kobayashi G."/>
            <person name="Nagasaki K."/>
            <person name="Hano T."/>
            <person name="Tomaru Y."/>
        </authorList>
    </citation>
    <scope>NUCLEOTIDE SEQUENCE [LARGE SCALE GENOMIC DNA]</scope>
    <source>
        <strain evidence="3 4">NIES-3715</strain>
    </source>
</reference>
<organism evidence="3 4">
    <name type="scientific">Chaetoceros tenuissimus</name>
    <dbReference type="NCBI Taxonomy" id="426638"/>
    <lineage>
        <taxon>Eukaryota</taxon>
        <taxon>Sar</taxon>
        <taxon>Stramenopiles</taxon>
        <taxon>Ochrophyta</taxon>
        <taxon>Bacillariophyta</taxon>
        <taxon>Coscinodiscophyceae</taxon>
        <taxon>Chaetocerotophycidae</taxon>
        <taxon>Chaetocerotales</taxon>
        <taxon>Chaetocerotaceae</taxon>
        <taxon>Chaetoceros</taxon>
    </lineage>
</organism>
<comment type="caution">
    <text evidence="3">The sequence shown here is derived from an EMBL/GenBank/DDBJ whole genome shotgun (WGS) entry which is preliminary data.</text>
</comment>
<keyword evidence="2" id="KW-0732">Signal</keyword>
<feature type="transmembrane region" description="Helical" evidence="1">
    <location>
        <begin position="735"/>
        <end position="753"/>
    </location>
</feature>
<protein>
    <submittedName>
        <fullName evidence="3">Uncharacterized protein</fullName>
    </submittedName>
</protein>
<feature type="transmembrane region" description="Helical" evidence="1">
    <location>
        <begin position="675"/>
        <end position="695"/>
    </location>
</feature>
<dbReference type="InterPro" id="IPR023213">
    <property type="entry name" value="CAT-like_dom_sf"/>
</dbReference>
<keyword evidence="1" id="KW-0812">Transmembrane</keyword>
<keyword evidence="1" id="KW-0472">Membrane</keyword>
<evidence type="ECO:0000313" key="3">
    <source>
        <dbReference type="EMBL" id="GFH60406.1"/>
    </source>
</evidence>
<dbReference type="Proteomes" id="UP001054902">
    <property type="component" value="Unassembled WGS sequence"/>
</dbReference>
<feature type="transmembrane region" description="Helical" evidence="1">
    <location>
        <begin position="634"/>
        <end position="654"/>
    </location>
</feature>
<name>A0AAD3HEI8_9STRA</name>
<dbReference type="InterPro" id="IPR012674">
    <property type="entry name" value="Calycin"/>
</dbReference>
<gene>
    <name evidence="3" type="ORF">CTEN210_16882</name>
</gene>
<feature type="transmembrane region" description="Helical" evidence="1">
    <location>
        <begin position="707"/>
        <end position="728"/>
    </location>
</feature>
<evidence type="ECO:0000313" key="4">
    <source>
        <dbReference type="Proteomes" id="UP001054902"/>
    </source>
</evidence>
<evidence type="ECO:0000256" key="1">
    <source>
        <dbReference type="SAM" id="Phobius"/>
    </source>
</evidence>
<keyword evidence="4" id="KW-1185">Reference proteome</keyword>